<keyword evidence="4" id="KW-0274">FAD</keyword>
<evidence type="ECO:0000259" key="6">
    <source>
        <dbReference type="Pfam" id="PF00441"/>
    </source>
</evidence>
<dbReference type="Gene3D" id="1.10.540.10">
    <property type="entry name" value="Acyl-CoA dehydrogenase/oxidase, N-terminal domain"/>
    <property type="match status" value="1"/>
</dbReference>
<dbReference type="Proteomes" id="UP000001989">
    <property type="component" value="Chromosome"/>
</dbReference>
<dbReference type="PANTHER" id="PTHR43884:SF20">
    <property type="entry name" value="ACYL-COA DEHYDROGENASE FADE28"/>
    <property type="match status" value="1"/>
</dbReference>
<keyword evidence="3" id="KW-0285">Flavoprotein</keyword>
<evidence type="ECO:0000256" key="5">
    <source>
        <dbReference type="ARBA" id="ARBA00023002"/>
    </source>
</evidence>
<comment type="cofactor">
    <cofactor evidence="1">
        <name>FAD</name>
        <dbReference type="ChEBI" id="CHEBI:57692"/>
    </cofactor>
</comment>
<dbReference type="InterPro" id="IPR013786">
    <property type="entry name" value="AcylCoA_DH/ox_N"/>
</dbReference>
<dbReference type="Pfam" id="PF00441">
    <property type="entry name" value="Acyl-CoA_dh_1"/>
    <property type="match status" value="1"/>
</dbReference>
<evidence type="ECO:0000313" key="9">
    <source>
        <dbReference type="Proteomes" id="UP000001989"/>
    </source>
</evidence>
<evidence type="ECO:0000256" key="4">
    <source>
        <dbReference type="ARBA" id="ARBA00022827"/>
    </source>
</evidence>
<dbReference type="InterPro" id="IPR037069">
    <property type="entry name" value="AcylCoA_DH/ox_N_sf"/>
</dbReference>
<dbReference type="PANTHER" id="PTHR43884">
    <property type="entry name" value="ACYL-COA DEHYDROGENASE"/>
    <property type="match status" value="1"/>
</dbReference>
<evidence type="ECO:0000256" key="1">
    <source>
        <dbReference type="ARBA" id="ARBA00001974"/>
    </source>
</evidence>
<dbReference type="SUPFAM" id="SSF47203">
    <property type="entry name" value="Acyl-CoA dehydrogenase C-terminal domain-like"/>
    <property type="match status" value="1"/>
</dbReference>
<organism evidence="8 9">
    <name type="scientific">Rhizorhabdus wittichii (strain DSM 6014 / CCUG 31198 / JCM 15750 / NBRC 105917 / EY 4224 / RW1)</name>
    <name type="common">Sphingomonas wittichii</name>
    <dbReference type="NCBI Taxonomy" id="392499"/>
    <lineage>
        <taxon>Bacteria</taxon>
        <taxon>Pseudomonadati</taxon>
        <taxon>Pseudomonadota</taxon>
        <taxon>Alphaproteobacteria</taxon>
        <taxon>Sphingomonadales</taxon>
        <taxon>Sphingomonadaceae</taxon>
        <taxon>Rhizorhabdus</taxon>
    </lineage>
</organism>
<evidence type="ECO:0000256" key="3">
    <source>
        <dbReference type="ARBA" id="ARBA00022630"/>
    </source>
</evidence>
<evidence type="ECO:0000259" key="7">
    <source>
        <dbReference type="Pfam" id="PF02771"/>
    </source>
</evidence>
<gene>
    <name evidence="8" type="ordered locus">Swit_1603</name>
</gene>
<keyword evidence="9" id="KW-1185">Reference proteome</keyword>
<dbReference type="InterPro" id="IPR009075">
    <property type="entry name" value="AcylCo_DH/oxidase_C"/>
</dbReference>
<protein>
    <submittedName>
        <fullName evidence="8">Acyl-CoA dehydrogenase domain protein</fullName>
    </submittedName>
</protein>
<evidence type="ECO:0000256" key="2">
    <source>
        <dbReference type="ARBA" id="ARBA00009347"/>
    </source>
</evidence>
<dbReference type="AlphaFoldDB" id="A0A9J9HAC6"/>
<keyword evidence="5" id="KW-0560">Oxidoreductase</keyword>
<dbReference type="InterPro" id="IPR036250">
    <property type="entry name" value="AcylCo_DH-like_C"/>
</dbReference>
<comment type="similarity">
    <text evidence="2">Belongs to the acyl-CoA dehydrogenase family.</text>
</comment>
<dbReference type="Gene3D" id="2.40.110.10">
    <property type="entry name" value="Butyryl-CoA Dehydrogenase, subunit A, domain 2"/>
    <property type="match status" value="1"/>
</dbReference>
<accession>A0A9J9HAC6</accession>
<dbReference type="InterPro" id="IPR046373">
    <property type="entry name" value="Acyl-CoA_Oxase/DH_mid-dom_sf"/>
</dbReference>
<dbReference type="Gene3D" id="1.20.140.10">
    <property type="entry name" value="Butyryl-CoA Dehydrogenase, subunit A, domain 3"/>
    <property type="match status" value="1"/>
</dbReference>
<dbReference type="SUPFAM" id="SSF56645">
    <property type="entry name" value="Acyl-CoA dehydrogenase NM domain-like"/>
    <property type="match status" value="1"/>
</dbReference>
<dbReference type="CDD" id="cd00567">
    <property type="entry name" value="ACAD"/>
    <property type="match status" value="1"/>
</dbReference>
<dbReference type="InterPro" id="IPR009100">
    <property type="entry name" value="AcylCoA_DH/oxidase_NM_dom_sf"/>
</dbReference>
<evidence type="ECO:0000313" key="8">
    <source>
        <dbReference type="EMBL" id="ABQ67966.1"/>
    </source>
</evidence>
<name>A0A9J9HAC6_RHIWR</name>
<dbReference type="Pfam" id="PF02771">
    <property type="entry name" value="Acyl-CoA_dh_N"/>
    <property type="match status" value="1"/>
</dbReference>
<reference evidence="8 9" key="1">
    <citation type="journal article" date="2010" name="J. Bacteriol.">
        <title>Genome sequence of the dioxin-mineralizing bacterium Sphingomonas wittichii RW1.</title>
        <authorList>
            <person name="Miller T.R."/>
            <person name="Delcher A.L."/>
            <person name="Salzberg S.L."/>
            <person name="Saunders E."/>
            <person name="Detter J.C."/>
            <person name="Halden R.U."/>
        </authorList>
    </citation>
    <scope>NUCLEOTIDE SEQUENCE [LARGE SCALE GENOMIC DNA]</scope>
    <source>
        <strain evidence="9">DSM 6014 / CCUG 31198 / JCM 15750 / NBRC 105917 / EY 4224 / RW1</strain>
    </source>
</reference>
<feature type="domain" description="Acyl-CoA dehydrogenase/oxidase N-terminal" evidence="7">
    <location>
        <begin position="6"/>
        <end position="118"/>
    </location>
</feature>
<dbReference type="KEGG" id="swi:Swit_1603"/>
<dbReference type="GO" id="GO:0050660">
    <property type="term" value="F:flavin adenine dinucleotide binding"/>
    <property type="evidence" value="ECO:0007669"/>
    <property type="project" value="InterPro"/>
</dbReference>
<proteinExistence type="inferred from homology"/>
<dbReference type="GO" id="GO:0003995">
    <property type="term" value="F:acyl-CoA dehydrogenase activity"/>
    <property type="evidence" value="ECO:0007669"/>
    <property type="project" value="TreeGrafter"/>
</dbReference>
<sequence>MDFDFSDEQHELRHQVRKLLARWCPASAPREILEGTESYDRNLWRAVAEMGLTAIAIPENYGGLGLAGLELCVVAEELGRALAPIPFSSSVYLATEFLLAAGSPEQKKGLLPRLASGEAIGCLALSERSGVRRPAEQVTAKVSKGRLSGVKTPVADGDVATFAVVAARTDSDDAPGLFLVDLSDPGVQRETVRTIDPTRSHARITFRDARAEPMAPPGPASGIIDAVRDRASILIAFEQLGGAERALEMARDYALERIAFGRQIGSFQSIKHMLANMYVATTLARSNCYFGAWALSSAAAELPQAAAAAHLSATEAFQLCSKNSIQIHGGAGFTWKSDCGLFYRRANLLALSLGGPRHWQRRLVDSLRSAAA</sequence>
<feature type="domain" description="Acyl-CoA dehydrogenase/oxidase C-terminal" evidence="6">
    <location>
        <begin position="233"/>
        <end position="363"/>
    </location>
</feature>
<dbReference type="EMBL" id="CP000699">
    <property type="protein sequence ID" value="ABQ67966.1"/>
    <property type="molecule type" value="Genomic_DNA"/>
</dbReference>